<dbReference type="AlphaFoldDB" id="A0A7X9DKK9"/>
<comment type="caution">
    <text evidence="1">The sequence shown here is derived from an EMBL/GenBank/DDBJ whole genome shotgun (WGS) entry which is preliminary data.</text>
</comment>
<accession>A0A7X9DKK9</accession>
<sequence length="156" mass="17315">MDQREKNIQIADAIDSAKSIAIILSKSCDTDTFCAAVGLYFMLRDKAKTTDLLFQGIVPAECEFLLDKTIIKTNLGAKELVVSIDYASSPEAVAQYSTNNGILYIKLAPVNRDFDINKVQTEIQGQNYDLIFTIGAQTTDQLGELYNDMKQDFARA</sequence>
<protein>
    <submittedName>
        <fullName evidence="1">Uncharacterized protein</fullName>
    </submittedName>
</protein>
<feature type="non-terminal residue" evidence="1">
    <location>
        <position position="156"/>
    </location>
</feature>
<proteinExistence type="predicted"/>
<dbReference type="InterPro" id="IPR038763">
    <property type="entry name" value="DHH_sf"/>
</dbReference>
<evidence type="ECO:0000313" key="1">
    <source>
        <dbReference type="EMBL" id="NMB70220.1"/>
    </source>
</evidence>
<gene>
    <name evidence="1" type="ORF">GYA27_03410</name>
</gene>
<dbReference type="SUPFAM" id="SSF64182">
    <property type="entry name" value="DHH phosphoesterases"/>
    <property type="match status" value="1"/>
</dbReference>
<name>A0A7X9DKK9_UNCKA</name>
<dbReference type="Proteomes" id="UP000526033">
    <property type="component" value="Unassembled WGS sequence"/>
</dbReference>
<reference evidence="1 2" key="1">
    <citation type="journal article" date="2020" name="Biotechnol. Biofuels">
        <title>New insights from the biogas microbiome by comprehensive genome-resolved metagenomics of nearly 1600 species originating from multiple anaerobic digesters.</title>
        <authorList>
            <person name="Campanaro S."/>
            <person name="Treu L."/>
            <person name="Rodriguez-R L.M."/>
            <person name="Kovalovszki A."/>
            <person name="Ziels R.M."/>
            <person name="Maus I."/>
            <person name="Zhu X."/>
            <person name="Kougias P.G."/>
            <person name="Basile A."/>
            <person name="Luo G."/>
            <person name="Schluter A."/>
            <person name="Konstantinidis K.T."/>
            <person name="Angelidaki I."/>
        </authorList>
    </citation>
    <scope>NUCLEOTIDE SEQUENCE [LARGE SCALE GENOMIC DNA]</scope>
    <source>
        <strain evidence="1">AS27yjCOA_165</strain>
    </source>
</reference>
<dbReference type="EMBL" id="JAAZNL010000041">
    <property type="protein sequence ID" value="NMB70220.1"/>
    <property type="molecule type" value="Genomic_DNA"/>
</dbReference>
<evidence type="ECO:0000313" key="2">
    <source>
        <dbReference type="Proteomes" id="UP000526033"/>
    </source>
</evidence>
<organism evidence="1 2">
    <name type="scientific">candidate division WWE3 bacterium</name>
    <dbReference type="NCBI Taxonomy" id="2053526"/>
    <lineage>
        <taxon>Bacteria</taxon>
        <taxon>Katanobacteria</taxon>
    </lineage>
</organism>
<dbReference type="Gene3D" id="3.90.1640.10">
    <property type="entry name" value="inorganic pyrophosphatase (n-terminal core)"/>
    <property type="match status" value="1"/>
</dbReference>